<name>E0UAR0_GLOV7</name>
<dbReference type="RefSeq" id="WP_013322018.1">
    <property type="nucleotide sequence ID" value="NC_014501.1"/>
</dbReference>
<keyword evidence="3" id="KW-1185">Reference proteome</keyword>
<proteinExistence type="predicted"/>
<dbReference type="PANTHER" id="PTHR38009:SF1">
    <property type="entry name" value="CONSERVED HYPOTHETICAL PHAGE TAIL PROTEIN"/>
    <property type="match status" value="1"/>
</dbReference>
<protein>
    <recommendedName>
        <fullName evidence="4">Phage tail protein</fullName>
    </recommendedName>
</protein>
<dbReference type="HOGENOM" id="CLU_101335_0_0_3"/>
<evidence type="ECO:0000256" key="1">
    <source>
        <dbReference type="SAM" id="MobiDB-lite"/>
    </source>
</evidence>
<evidence type="ECO:0000313" key="2">
    <source>
        <dbReference type="EMBL" id="ADN13912.1"/>
    </source>
</evidence>
<evidence type="ECO:0000313" key="3">
    <source>
        <dbReference type="Proteomes" id="UP000008206"/>
    </source>
</evidence>
<reference evidence="3" key="1">
    <citation type="journal article" date="2011" name="MBio">
        <title>Novel metabolic attributes of the genus Cyanothece, comprising a group of unicellular nitrogen-fixing Cyanobacteria.</title>
        <authorList>
            <person name="Bandyopadhyay A."/>
            <person name="Elvitigala T."/>
            <person name="Welsh E."/>
            <person name="Stockel J."/>
            <person name="Liberton M."/>
            <person name="Min H."/>
            <person name="Sherman L.A."/>
            <person name="Pakrasi H.B."/>
        </authorList>
    </citation>
    <scope>NUCLEOTIDE SEQUENCE [LARGE SCALE GENOMIC DNA]</scope>
    <source>
        <strain evidence="3">PCC 7822</strain>
    </source>
</reference>
<organism evidence="2 3">
    <name type="scientific">Gloeothece verrucosa (strain PCC 7822)</name>
    <name type="common">Cyanothece sp. (strain PCC 7822)</name>
    <dbReference type="NCBI Taxonomy" id="497965"/>
    <lineage>
        <taxon>Bacteria</taxon>
        <taxon>Bacillati</taxon>
        <taxon>Cyanobacteriota</taxon>
        <taxon>Cyanophyceae</taxon>
        <taxon>Oscillatoriophycideae</taxon>
        <taxon>Chroococcales</taxon>
        <taxon>Aphanothecaceae</taxon>
        <taxon>Gloeothece</taxon>
        <taxon>Gloeothece verrucosa</taxon>
    </lineage>
</organism>
<dbReference type="GO" id="GO:0005198">
    <property type="term" value="F:structural molecule activity"/>
    <property type="evidence" value="ECO:0007669"/>
    <property type="project" value="InterPro"/>
</dbReference>
<dbReference type="eggNOG" id="ENOG5032T2H">
    <property type="taxonomic scope" value="Bacteria"/>
</dbReference>
<gene>
    <name evidence="2" type="ordered locus">Cyan7822_1928</name>
</gene>
<sequence>MAGNSTEMKSPSWVDERVLNYLSANRFYVEIKSEIKACFSECSGVGVQIDKDVYLEGGVNEQQRIFIKQAKFNDVTLKHGITDDMLFWQWINQVLKGEPKQRQNVRILVFNQAGETIQSWTLIGAIPIGWKAPSLQANSNTVAIEELTLAYEGLNIQSEKSNSPKIKLEGQERGPQGYFGSH</sequence>
<dbReference type="NCBIfam" id="TIGR02241">
    <property type="entry name" value="conserved hypothetical phage tail region protein"/>
    <property type="match status" value="1"/>
</dbReference>
<dbReference type="InterPro" id="IPR011747">
    <property type="entry name" value="CHP02241"/>
</dbReference>
<accession>E0UAR0</accession>
<dbReference type="KEGG" id="cyj:Cyan7822_1928"/>
<dbReference type="InterPro" id="IPR010667">
    <property type="entry name" value="Phage_T4_Gp19"/>
</dbReference>
<dbReference type="STRING" id="497965.Cyan7822_1928"/>
<dbReference type="EMBL" id="CP002198">
    <property type="protein sequence ID" value="ADN13912.1"/>
    <property type="molecule type" value="Genomic_DNA"/>
</dbReference>
<dbReference type="Pfam" id="PF06841">
    <property type="entry name" value="Phage_T4_gp19"/>
    <property type="match status" value="1"/>
</dbReference>
<feature type="region of interest" description="Disordered" evidence="1">
    <location>
        <begin position="162"/>
        <end position="182"/>
    </location>
</feature>
<dbReference type="PANTHER" id="PTHR38009">
    <property type="entry name" value="CONSERVED HYPOTHETICAL PHAGE TAIL PROTEIN"/>
    <property type="match status" value="1"/>
</dbReference>
<dbReference type="Proteomes" id="UP000008206">
    <property type="component" value="Chromosome"/>
</dbReference>
<evidence type="ECO:0008006" key="4">
    <source>
        <dbReference type="Google" id="ProtNLM"/>
    </source>
</evidence>
<dbReference type="AlphaFoldDB" id="E0UAR0"/>
<dbReference type="OrthoDB" id="9799891at2"/>